<evidence type="ECO:0000256" key="1">
    <source>
        <dbReference type="ARBA" id="ARBA00009570"/>
    </source>
</evidence>
<reference evidence="3 4" key="1">
    <citation type="submission" date="2020-03" db="EMBL/GenBank/DDBJ databases">
        <title>Genomic Encyclopedia of Type Strains, Phase IV (KMG-IV): sequencing the most valuable type-strain genomes for metagenomic binning, comparative biology and taxonomic classification.</title>
        <authorList>
            <person name="Goeker M."/>
        </authorList>
    </citation>
    <scope>NUCLEOTIDE SEQUENCE [LARGE SCALE GENOMIC DNA]</scope>
    <source>
        <strain evidence="3 4">DSM 25229</strain>
    </source>
</reference>
<proteinExistence type="inferred from homology"/>
<name>A0A7X6B7N2_9SPHN</name>
<dbReference type="InterPro" id="IPR000391">
    <property type="entry name" value="Rng_hydr_dOase-bsu"/>
</dbReference>
<comment type="similarity">
    <text evidence="1">Belongs to the bacterial ring-hydroxylating dioxygenase beta subunit family.</text>
</comment>
<gene>
    <name evidence="3" type="ORF">GGR90_000656</name>
</gene>
<accession>A0A7X6B7N2</accession>
<evidence type="ECO:0000313" key="4">
    <source>
        <dbReference type="Proteomes" id="UP000535078"/>
    </source>
</evidence>
<organism evidence="3 4">
    <name type="scientific">Sphingopyxis italica</name>
    <dbReference type="NCBI Taxonomy" id="1129133"/>
    <lineage>
        <taxon>Bacteria</taxon>
        <taxon>Pseudomonadati</taxon>
        <taxon>Pseudomonadota</taxon>
        <taxon>Alphaproteobacteria</taxon>
        <taxon>Sphingomonadales</taxon>
        <taxon>Sphingomonadaceae</taxon>
        <taxon>Sphingopyxis</taxon>
    </lineage>
</organism>
<protein>
    <submittedName>
        <fullName evidence="3">3-phenylpropionate/cinnamic acid dioxygenase small subunit</fullName>
    </submittedName>
</protein>
<dbReference type="InterPro" id="IPR032710">
    <property type="entry name" value="NTF2-like_dom_sf"/>
</dbReference>
<dbReference type="Pfam" id="PF00866">
    <property type="entry name" value="Ring_hydroxyl_B"/>
    <property type="match status" value="1"/>
</dbReference>
<keyword evidence="2" id="KW-0560">Oxidoreductase</keyword>
<dbReference type="GO" id="GO:0051213">
    <property type="term" value="F:dioxygenase activity"/>
    <property type="evidence" value="ECO:0007669"/>
    <property type="project" value="UniProtKB-KW"/>
</dbReference>
<dbReference type="EMBL" id="JAATIT010000001">
    <property type="protein sequence ID" value="NJB88504.1"/>
    <property type="molecule type" value="Genomic_DNA"/>
</dbReference>
<dbReference type="AlphaFoldDB" id="A0A7X6B7N2"/>
<evidence type="ECO:0000256" key="2">
    <source>
        <dbReference type="ARBA" id="ARBA00023002"/>
    </source>
</evidence>
<sequence length="164" mass="18886">MTRLTLDELARLDELQSAYMSALDGKKMRSWLDTFEDDPSASYICIARNDVESGLRVAMMLDDCRDRLIDRCTFIEDIWAGTFQDYRTRHFVQRVHASRRADGLVDMVSNFSVIFTPDDTGLPQQLAAGTYEDIIRMEDDQCRFLSRNAVTDNAVVPRYLVFPL</sequence>
<dbReference type="Gene3D" id="3.10.450.50">
    <property type="match status" value="1"/>
</dbReference>
<dbReference type="RefSeq" id="WP_037557625.1">
    <property type="nucleotide sequence ID" value="NZ_JAATIT010000001.1"/>
</dbReference>
<keyword evidence="4" id="KW-1185">Reference proteome</keyword>
<dbReference type="Proteomes" id="UP000535078">
    <property type="component" value="Unassembled WGS sequence"/>
</dbReference>
<dbReference type="SUPFAM" id="SSF54427">
    <property type="entry name" value="NTF2-like"/>
    <property type="match status" value="1"/>
</dbReference>
<evidence type="ECO:0000313" key="3">
    <source>
        <dbReference type="EMBL" id="NJB88504.1"/>
    </source>
</evidence>
<keyword evidence="3" id="KW-0223">Dioxygenase</keyword>
<comment type="caution">
    <text evidence="3">The sequence shown here is derived from an EMBL/GenBank/DDBJ whole genome shotgun (WGS) entry which is preliminary data.</text>
</comment>